<feature type="transmembrane region" description="Helical" evidence="9">
    <location>
        <begin position="34"/>
        <end position="54"/>
    </location>
</feature>
<sequence>MWSYNPVYVISGSVWPILVSLSIFNLILGIAVQGLWGLVVYMIVLILSVVGWVLDSCFELNVLGYSSEQDKTFDSMGVLLIILSEAMLFAGLFWVLLQVSLEGSVGSGFVWHNVSGVEVDVMDMPLLISVVLLSSGVGITWAHSAIYLGDFKGFVMGYMVAILLGVVFLLLQWHEYSNLGMVLSGGMMPSMFYTLTMFHGSHVLLGVMINVIALVVSVNWSTSLSYSGLEISMWYWHFVDVVWLMLFMLLYWFSM</sequence>
<evidence type="ECO:0000256" key="8">
    <source>
        <dbReference type="RuleBase" id="RU003375"/>
    </source>
</evidence>
<evidence type="ECO:0000256" key="6">
    <source>
        <dbReference type="ARBA" id="ARBA00022989"/>
    </source>
</evidence>
<keyword evidence="6 9" id="KW-1133">Transmembrane helix</keyword>
<protein>
    <recommendedName>
        <fullName evidence="3 8">Cytochrome c oxidase subunit 3</fullName>
    </recommendedName>
</protein>
<geneLocation type="mitochondrion" evidence="11"/>
<dbReference type="InterPro" id="IPR035973">
    <property type="entry name" value="Cyt_c_oxidase_su3-like_sf"/>
</dbReference>
<dbReference type="GO" id="GO:0016020">
    <property type="term" value="C:membrane"/>
    <property type="evidence" value="ECO:0007669"/>
    <property type="project" value="UniProtKB-SubCell"/>
</dbReference>
<comment type="function">
    <text evidence="8">Component of the cytochrome c oxidase, the last enzyme in the mitochondrial electron transport chain which drives oxidative phosphorylation. The respiratory chain contains 3 multisubunit complexes succinate dehydrogenase (complex II, CII), ubiquinol-cytochrome c oxidoreductase (cytochrome b-c1 complex, complex III, CIII) and cytochrome c oxidase (complex IV, CIV), that cooperate to transfer electrons derived from NADH and succinate to molecular oxygen, creating an electrochemical gradient over the inner membrane that drives transmembrane transport and the ATP synthase. Cytochrome c oxidase is the component of the respiratory chain that catalyzes the reduction of oxygen to water. Electrons originating from reduced cytochrome c in the intermembrane space (IMS) are transferred via the dinuclear copper A center (CU(A)) of subunit 2 and heme A of subunit 1 to the active site in subunit 1, a binuclear center (BNC) formed by heme A3 and copper B (CU(B)). The BNC reduces molecular oxygen to 2 water molecules using 4 electrons from cytochrome c in the IMS and 4 protons from the mitochondrial matrix.</text>
</comment>
<dbReference type="PANTHER" id="PTHR11403">
    <property type="entry name" value="CYTOCHROME C OXIDASE SUBUNIT III"/>
    <property type="match status" value="1"/>
</dbReference>
<keyword evidence="8 11" id="KW-0496">Mitochondrion</keyword>
<feature type="domain" description="Heme-copper oxidase subunit III family profile" evidence="10">
    <location>
        <begin position="3"/>
        <end position="255"/>
    </location>
</feature>
<evidence type="ECO:0000256" key="5">
    <source>
        <dbReference type="ARBA" id="ARBA00022967"/>
    </source>
</evidence>
<feature type="transmembrane region" description="Helical" evidence="9">
    <location>
        <begin position="203"/>
        <end position="222"/>
    </location>
</feature>
<comment type="subcellular location">
    <subcellularLocation>
        <location evidence="1">Membrane</location>
        <topology evidence="1">Multi-pass membrane protein</topology>
    </subcellularLocation>
</comment>
<feature type="transmembrane region" description="Helical" evidence="9">
    <location>
        <begin position="7"/>
        <end position="28"/>
    </location>
</feature>
<dbReference type="InterPro" id="IPR024791">
    <property type="entry name" value="Cyt_c/ubiquinol_Oxase_su3"/>
</dbReference>
<gene>
    <name evidence="11" type="primary">COX3</name>
</gene>
<dbReference type="InterPro" id="IPR033945">
    <property type="entry name" value="Cyt_c_oxase_su3_dom"/>
</dbReference>
<name>K3W3Y7_MACHR</name>
<feature type="transmembrane region" description="Helical" evidence="9">
    <location>
        <begin position="75"/>
        <end position="97"/>
    </location>
</feature>
<accession>K3W3Y7</accession>
<evidence type="ECO:0000259" key="10">
    <source>
        <dbReference type="PROSITE" id="PS50253"/>
    </source>
</evidence>
<evidence type="ECO:0000256" key="3">
    <source>
        <dbReference type="ARBA" id="ARBA00015944"/>
    </source>
</evidence>
<evidence type="ECO:0000256" key="1">
    <source>
        <dbReference type="ARBA" id="ARBA00004141"/>
    </source>
</evidence>
<dbReference type="Pfam" id="PF00510">
    <property type="entry name" value="COX3"/>
    <property type="match status" value="1"/>
</dbReference>
<dbReference type="InterPro" id="IPR013833">
    <property type="entry name" value="Cyt_c_oxidase_su3_a-hlx"/>
</dbReference>
<feature type="transmembrane region" description="Helical" evidence="9">
    <location>
        <begin position="126"/>
        <end position="148"/>
    </location>
</feature>
<dbReference type="Gene3D" id="1.20.120.80">
    <property type="entry name" value="Cytochrome c oxidase, subunit III, four-helix bundle"/>
    <property type="match status" value="1"/>
</dbReference>
<keyword evidence="7 9" id="KW-0472">Membrane</keyword>
<evidence type="ECO:0000256" key="4">
    <source>
        <dbReference type="ARBA" id="ARBA00022692"/>
    </source>
</evidence>
<feature type="transmembrane region" description="Helical" evidence="9">
    <location>
        <begin position="234"/>
        <end position="253"/>
    </location>
</feature>
<evidence type="ECO:0000256" key="2">
    <source>
        <dbReference type="ARBA" id="ARBA00010581"/>
    </source>
</evidence>
<evidence type="ECO:0000313" key="11">
    <source>
        <dbReference type="EMBL" id="CCA94500.2"/>
    </source>
</evidence>
<dbReference type="PROSITE" id="PS50253">
    <property type="entry name" value="COX3"/>
    <property type="match status" value="1"/>
</dbReference>
<dbReference type="SUPFAM" id="SSF81452">
    <property type="entry name" value="Cytochrome c oxidase subunit III-like"/>
    <property type="match status" value="1"/>
</dbReference>
<dbReference type="InterPro" id="IPR000298">
    <property type="entry name" value="Cyt_c_oxidase-like_su3"/>
</dbReference>
<evidence type="ECO:0000256" key="9">
    <source>
        <dbReference type="SAM" id="Phobius"/>
    </source>
</evidence>
<dbReference type="GO" id="GO:0004129">
    <property type="term" value="F:cytochrome-c oxidase activity"/>
    <property type="evidence" value="ECO:0007669"/>
    <property type="project" value="InterPro"/>
</dbReference>
<dbReference type="CDD" id="cd01665">
    <property type="entry name" value="Cyt_c_Oxidase_III"/>
    <property type="match status" value="1"/>
</dbReference>
<keyword evidence="4 8" id="KW-0812">Transmembrane</keyword>
<dbReference type="EMBL" id="FR856886">
    <property type="protein sequence ID" value="CCA94500.2"/>
    <property type="molecule type" value="Genomic_DNA"/>
</dbReference>
<organism evidence="11">
    <name type="scientific">Macracanthorhynchus hirudinaceus</name>
    <name type="common">Giant thorny-headed worm</name>
    <dbReference type="NCBI Taxonomy" id="1032456"/>
    <lineage>
        <taxon>Eukaryota</taxon>
        <taxon>Metazoa</taxon>
        <taxon>Spiralia</taxon>
        <taxon>Lophotrochozoa</taxon>
        <taxon>Acanthocephala</taxon>
        <taxon>Archiacanthocephala</taxon>
        <taxon>Oligacanthorhynchida</taxon>
        <taxon>Oligacanthorhynchidae</taxon>
        <taxon>Macracanthorhynchus</taxon>
    </lineage>
</organism>
<dbReference type="RefSeq" id="YP_007183170.1">
    <property type="nucleotide sequence ID" value="NC_019808.1"/>
</dbReference>
<dbReference type="PANTHER" id="PTHR11403:SF7">
    <property type="entry name" value="CYTOCHROME C OXIDASE SUBUNIT 3"/>
    <property type="match status" value="1"/>
</dbReference>
<evidence type="ECO:0000256" key="7">
    <source>
        <dbReference type="ARBA" id="ARBA00023136"/>
    </source>
</evidence>
<dbReference type="CTD" id="4514"/>
<dbReference type="GO" id="GO:0019646">
    <property type="term" value="P:aerobic electron transport chain"/>
    <property type="evidence" value="ECO:0007669"/>
    <property type="project" value="InterPro"/>
</dbReference>
<feature type="transmembrane region" description="Helical" evidence="9">
    <location>
        <begin position="155"/>
        <end position="173"/>
    </location>
</feature>
<reference evidence="11" key="1">
    <citation type="journal article" date="2013" name="Mol. Phylogenet. Evol.">
        <title>Phylogenetic analyses of endoparasitic Acanthocephala based on mitochondrial genomes suggest secondary loss of sensory organs.</title>
        <authorList>
            <person name="Weber M."/>
            <person name="Wey-Fabrizius A.R."/>
            <person name="Podsiadlowski L."/>
            <person name="Witek A."/>
            <person name="Schill R.O."/>
            <person name="Sugar L."/>
            <person name="Herlyn H."/>
            <person name="Hankeln T."/>
        </authorList>
    </citation>
    <scope>NUCLEOTIDE SEQUENCE</scope>
</reference>
<comment type="similarity">
    <text evidence="2 8">Belongs to the cytochrome c oxidase subunit 3 family.</text>
</comment>
<dbReference type="AlphaFoldDB" id="K3W3Y7"/>
<keyword evidence="5" id="KW-1278">Translocase</keyword>
<dbReference type="GeneID" id="14216981"/>
<proteinExistence type="inferred from homology"/>